<dbReference type="AlphaFoldDB" id="A0AAE1CUC1"/>
<dbReference type="EMBL" id="JAWDGP010006776">
    <property type="protein sequence ID" value="KAK3735636.1"/>
    <property type="molecule type" value="Genomic_DNA"/>
</dbReference>
<proteinExistence type="predicted"/>
<reference evidence="1" key="1">
    <citation type="journal article" date="2023" name="G3 (Bethesda)">
        <title>A reference genome for the long-term kleptoplast-retaining sea slug Elysia crispata morphotype clarki.</title>
        <authorList>
            <person name="Eastman K.E."/>
            <person name="Pendleton A.L."/>
            <person name="Shaikh M.A."/>
            <person name="Suttiyut T."/>
            <person name="Ogas R."/>
            <person name="Tomko P."/>
            <person name="Gavelis G."/>
            <person name="Widhalm J.R."/>
            <person name="Wisecaver J.H."/>
        </authorList>
    </citation>
    <scope>NUCLEOTIDE SEQUENCE</scope>
    <source>
        <strain evidence="1">ECLA1</strain>
    </source>
</reference>
<evidence type="ECO:0000313" key="2">
    <source>
        <dbReference type="Proteomes" id="UP001283361"/>
    </source>
</evidence>
<protein>
    <submittedName>
        <fullName evidence="1">Uncharacterized protein</fullName>
    </submittedName>
</protein>
<name>A0AAE1CUC1_9GAST</name>
<keyword evidence="2" id="KW-1185">Reference proteome</keyword>
<gene>
    <name evidence="1" type="ORF">RRG08_027932</name>
</gene>
<comment type="caution">
    <text evidence="1">The sequence shown here is derived from an EMBL/GenBank/DDBJ whole genome shotgun (WGS) entry which is preliminary data.</text>
</comment>
<sequence length="114" mass="13417">MSSAPFPMFPNLELSASYYSERTRERGRGRPWPCYNTQCDRGDRARKCDTTPTFEKNPEQKENAFLTIRKNFPWNKTAPQFAHGNKCQSKLFRPVHQILHSDLTILRENFQHTV</sequence>
<dbReference type="Proteomes" id="UP001283361">
    <property type="component" value="Unassembled WGS sequence"/>
</dbReference>
<evidence type="ECO:0000313" key="1">
    <source>
        <dbReference type="EMBL" id="KAK3735636.1"/>
    </source>
</evidence>
<accession>A0AAE1CUC1</accession>
<organism evidence="1 2">
    <name type="scientific">Elysia crispata</name>
    <name type="common">lettuce slug</name>
    <dbReference type="NCBI Taxonomy" id="231223"/>
    <lineage>
        <taxon>Eukaryota</taxon>
        <taxon>Metazoa</taxon>
        <taxon>Spiralia</taxon>
        <taxon>Lophotrochozoa</taxon>
        <taxon>Mollusca</taxon>
        <taxon>Gastropoda</taxon>
        <taxon>Heterobranchia</taxon>
        <taxon>Euthyneura</taxon>
        <taxon>Panpulmonata</taxon>
        <taxon>Sacoglossa</taxon>
        <taxon>Placobranchoidea</taxon>
        <taxon>Plakobranchidae</taxon>
        <taxon>Elysia</taxon>
    </lineage>
</organism>